<evidence type="ECO:0000313" key="3">
    <source>
        <dbReference type="Proteomes" id="UP000824334"/>
    </source>
</evidence>
<feature type="chain" id="PRO_5045777290" evidence="1">
    <location>
        <begin position="20"/>
        <end position="340"/>
    </location>
</feature>
<dbReference type="RefSeq" id="WP_219373732.1">
    <property type="nucleotide sequence ID" value="NZ_CP080035.1"/>
</dbReference>
<name>A0ABX8TMH0_9CAUL</name>
<proteinExistence type="predicted"/>
<feature type="signal peptide" evidence="1">
    <location>
        <begin position="1"/>
        <end position="19"/>
    </location>
</feature>
<evidence type="ECO:0000313" key="2">
    <source>
        <dbReference type="EMBL" id="QYC12427.1"/>
    </source>
</evidence>
<keyword evidence="2" id="KW-0614">Plasmid</keyword>
<sequence length="340" mass="37032">MNATASALNLSAVAAPAVAAAAADVPGASCSGRFVNPITDVCWSCMFPLTLGSIPLFKGNKPDTPNPSSPVCLCPTTLPPFVMIGLNVGFWEPVRLVDVTQKPFCFVNLGGVKIDPGVGYPAKSSRSSDGVANRSAYHVHWYIYPVMYWLELLTDFLCVERMTFDIAYITELDPLWNDDHLAVLIHPESLVFANPIAVAACSVDCAASTAGHVRNEMFWCAGCQTTMYPMTGNVSGEYGNVQGSLLVAARFAYKMHRQLLADGTSGPKASCRKYKMPIMDKRQYRFQMVNPVRHTTGPFTCPAIGVSSVPYESGKSFPIKGEDYGYLVWRKRNCCVTVVP</sequence>
<dbReference type="InterPro" id="IPR009649">
    <property type="entry name" value="TraU"/>
</dbReference>
<geneLocation type="plasmid" evidence="2 3">
    <name>unnamed1</name>
</geneLocation>
<gene>
    <name evidence="2" type="ORF">KWG56_18640</name>
</gene>
<dbReference type="EMBL" id="CP080035">
    <property type="protein sequence ID" value="QYC12427.1"/>
    <property type="molecule type" value="Genomic_DNA"/>
</dbReference>
<dbReference type="GeneID" id="94377316"/>
<organism evidence="2 3">
    <name type="scientific">Brevundimonas nasdae</name>
    <dbReference type="NCBI Taxonomy" id="172043"/>
    <lineage>
        <taxon>Bacteria</taxon>
        <taxon>Pseudomonadati</taxon>
        <taxon>Pseudomonadota</taxon>
        <taxon>Alphaproteobacteria</taxon>
        <taxon>Caulobacterales</taxon>
        <taxon>Caulobacteraceae</taxon>
        <taxon>Brevundimonas</taxon>
    </lineage>
</organism>
<dbReference type="NCBIfam" id="NF010297">
    <property type="entry name" value="PRK13737.1"/>
    <property type="match status" value="1"/>
</dbReference>
<keyword evidence="3" id="KW-1185">Reference proteome</keyword>
<reference evidence="2 3" key="1">
    <citation type="submission" date="2021-07" db="EMBL/GenBank/DDBJ databases">
        <title>Isolation and characterization of bacteria from a gold mining with a capacity of golden bioaccumulation.</title>
        <authorList>
            <person name="Yang X.J."/>
        </authorList>
    </citation>
    <scope>NUCLEOTIDE SEQUENCE [LARGE SCALE GENOMIC DNA]</scope>
    <source>
        <strain evidence="2 3">Au29</strain>
        <plasmid evidence="2 3">unnamed1</plasmid>
    </source>
</reference>
<keyword evidence="1" id="KW-0732">Signal</keyword>
<dbReference type="Pfam" id="PF06834">
    <property type="entry name" value="TraU"/>
    <property type="match status" value="1"/>
</dbReference>
<dbReference type="Proteomes" id="UP000824334">
    <property type="component" value="Plasmid unnamed1"/>
</dbReference>
<evidence type="ECO:0000256" key="1">
    <source>
        <dbReference type="SAM" id="SignalP"/>
    </source>
</evidence>
<accession>A0ABX8TMH0</accession>
<protein>
    <submittedName>
        <fullName evidence="2">TraU family protein</fullName>
    </submittedName>
</protein>